<comment type="catalytic activity">
    <reaction evidence="7">
        <text>a medium-chain fatty acyl-CoA + H2O = a medium-chain fatty acid + CoA + H(+)</text>
        <dbReference type="Rhea" id="RHEA:68184"/>
        <dbReference type="ChEBI" id="CHEBI:15377"/>
        <dbReference type="ChEBI" id="CHEBI:15378"/>
        <dbReference type="ChEBI" id="CHEBI:57287"/>
        <dbReference type="ChEBI" id="CHEBI:59558"/>
        <dbReference type="ChEBI" id="CHEBI:90546"/>
    </reaction>
</comment>
<comment type="catalytic activity">
    <reaction evidence="2">
        <text>a fatty acyl-CoA + H2O = a fatty acid + CoA + H(+)</text>
        <dbReference type="Rhea" id="RHEA:16781"/>
        <dbReference type="ChEBI" id="CHEBI:15377"/>
        <dbReference type="ChEBI" id="CHEBI:15378"/>
        <dbReference type="ChEBI" id="CHEBI:28868"/>
        <dbReference type="ChEBI" id="CHEBI:57287"/>
        <dbReference type="ChEBI" id="CHEBI:77636"/>
        <dbReference type="EC" id="3.1.2.20"/>
    </reaction>
</comment>
<dbReference type="NCBIfam" id="TIGR00369">
    <property type="entry name" value="unchar_dom_1"/>
    <property type="match status" value="1"/>
</dbReference>
<evidence type="ECO:0000256" key="7">
    <source>
        <dbReference type="ARBA" id="ARBA00048062"/>
    </source>
</evidence>
<dbReference type="EMBL" id="JACNIG010000253">
    <property type="protein sequence ID" value="MBC8432890.1"/>
    <property type="molecule type" value="Genomic_DNA"/>
</dbReference>
<proteinExistence type="inferred from homology"/>
<dbReference type="PANTHER" id="PTHR43240">
    <property type="entry name" value="1,4-DIHYDROXY-2-NAPHTHOYL-COA THIOESTERASE 1"/>
    <property type="match status" value="1"/>
</dbReference>
<evidence type="ECO:0000313" key="10">
    <source>
        <dbReference type="Proteomes" id="UP000605201"/>
    </source>
</evidence>
<dbReference type="Pfam" id="PF03061">
    <property type="entry name" value="4HBT"/>
    <property type="match status" value="1"/>
</dbReference>
<protein>
    <recommendedName>
        <fullName evidence="6">Medium/long-chain acyl-CoA thioesterase YigI</fullName>
        <ecNumber evidence="5">3.1.2.20</ecNumber>
    </recommendedName>
</protein>
<dbReference type="CDD" id="cd03443">
    <property type="entry name" value="PaaI_thioesterase"/>
    <property type="match status" value="1"/>
</dbReference>
<dbReference type="GO" id="GO:0047617">
    <property type="term" value="F:fatty acyl-CoA hydrolase activity"/>
    <property type="evidence" value="ECO:0007669"/>
    <property type="project" value="UniProtKB-EC"/>
</dbReference>
<evidence type="ECO:0000256" key="6">
    <source>
        <dbReference type="ARBA" id="ARBA00040062"/>
    </source>
</evidence>
<evidence type="ECO:0000256" key="5">
    <source>
        <dbReference type="ARBA" id="ARBA00038894"/>
    </source>
</evidence>
<comment type="caution">
    <text evidence="9">The sequence shown here is derived from an EMBL/GenBank/DDBJ whole genome shotgun (WGS) entry which is preliminary data.</text>
</comment>
<dbReference type="PANTHER" id="PTHR43240:SF20">
    <property type="entry name" value="MEDIUM_LONG-CHAIN ACYL-COA THIOESTERASE YIGI"/>
    <property type="match status" value="1"/>
</dbReference>
<keyword evidence="1" id="KW-0378">Hydrolase</keyword>
<dbReference type="Proteomes" id="UP000605201">
    <property type="component" value="Unassembled WGS sequence"/>
</dbReference>
<evidence type="ECO:0000256" key="4">
    <source>
        <dbReference type="ARBA" id="ARBA00038381"/>
    </source>
</evidence>
<dbReference type="EC" id="3.1.2.20" evidence="5"/>
<sequence length="144" mass="16040">MNTERFEFLKKDYVQGFPADCGFEVNMVDYGYFESRLKIDPKHSQQDGFVHAGVIATMADHTGGYAAYTTVSENERILTIEFKINYFKPAMGEFLVCRSKVINNGKTIKVSESEVFSISAGQEKLVSKAMVTLIAVSADSIKTT</sequence>
<evidence type="ECO:0000256" key="1">
    <source>
        <dbReference type="ARBA" id="ARBA00022801"/>
    </source>
</evidence>
<evidence type="ECO:0000256" key="3">
    <source>
        <dbReference type="ARBA" id="ARBA00036002"/>
    </source>
</evidence>
<gene>
    <name evidence="9" type="ORF">H8D96_13350</name>
</gene>
<comment type="similarity">
    <text evidence="4">Belongs to the YigI thioesterase family.</text>
</comment>
<feature type="domain" description="Thioesterase" evidence="8">
    <location>
        <begin position="48"/>
        <end position="117"/>
    </location>
</feature>
<accession>A0A8J6TT46</accession>
<reference evidence="9 10" key="1">
    <citation type="submission" date="2020-08" db="EMBL/GenBank/DDBJ databases">
        <title>Bridging the membrane lipid divide: bacteria of the FCB group superphylum have the potential to synthesize archaeal ether lipids.</title>
        <authorList>
            <person name="Villanueva L."/>
            <person name="Von Meijenfeldt F.A.B."/>
            <person name="Westbye A.B."/>
            <person name="Yadav S."/>
            <person name="Hopmans E.C."/>
            <person name="Dutilh B.E."/>
            <person name="Sinninghe Damste J.S."/>
        </authorList>
    </citation>
    <scope>NUCLEOTIDE SEQUENCE [LARGE SCALE GENOMIC DNA]</scope>
    <source>
        <strain evidence="9">NIOZ-UU17</strain>
    </source>
</reference>
<evidence type="ECO:0000259" key="8">
    <source>
        <dbReference type="Pfam" id="PF03061"/>
    </source>
</evidence>
<organism evidence="9 10">
    <name type="scientific">Candidatus Desulfatibia vada</name>
    <dbReference type="NCBI Taxonomy" id="2841696"/>
    <lineage>
        <taxon>Bacteria</taxon>
        <taxon>Pseudomonadati</taxon>
        <taxon>Thermodesulfobacteriota</taxon>
        <taxon>Desulfobacteria</taxon>
        <taxon>Desulfobacterales</taxon>
        <taxon>Desulfobacterales incertae sedis</taxon>
        <taxon>Candidatus Desulfatibia</taxon>
    </lineage>
</organism>
<dbReference type="AlphaFoldDB" id="A0A8J6TT46"/>
<dbReference type="InterPro" id="IPR029069">
    <property type="entry name" value="HotDog_dom_sf"/>
</dbReference>
<name>A0A8J6TT46_9BACT</name>
<dbReference type="Gene3D" id="3.10.129.10">
    <property type="entry name" value="Hotdog Thioesterase"/>
    <property type="match status" value="1"/>
</dbReference>
<comment type="catalytic activity">
    <reaction evidence="3">
        <text>a long-chain fatty acyl-CoA + H2O = a long-chain fatty acid + CoA + H(+)</text>
        <dbReference type="Rhea" id="RHEA:67680"/>
        <dbReference type="ChEBI" id="CHEBI:15377"/>
        <dbReference type="ChEBI" id="CHEBI:15378"/>
        <dbReference type="ChEBI" id="CHEBI:57287"/>
        <dbReference type="ChEBI" id="CHEBI:57560"/>
        <dbReference type="ChEBI" id="CHEBI:83139"/>
    </reaction>
</comment>
<evidence type="ECO:0000313" key="9">
    <source>
        <dbReference type="EMBL" id="MBC8432890.1"/>
    </source>
</evidence>
<dbReference type="SUPFAM" id="SSF54637">
    <property type="entry name" value="Thioesterase/thiol ester dehydrase-isomerase"/>
    <property type="match status" value="1"/>
</dbReference>
<evidence type="ECO:0000256" key="2">
    <source>
        <dbReference type="ARBA" id="ARBA00035880"/>
    </source>
</evidence>
<dbReference type="InterPro" id="IPR006683">
    <property type="entry name" value="Thioestr_dom"/>
</dbReference>
<dbReference type="InterPro" id="IPR003736">
    <property type="entry name" value="PAAI_dom"/>
</dbReference>